<dbReference type="PANTHER" id="PTHR24148:SF82">
    <property type="entry name" value="HETEROKARYON INCOMPATIBILITY DOMAIN-CONTAINING PROTEIN"/>
    <property type="match status" value="1"/>
</dbReference>
<dbReference type="InterPro" id="IPR010730">
    <property type="entry name" value="HET"/>
</dbReference>
<dbReference type="InterPro" id="IPR052895">
    <property type="entry name" value="HetReg/Transcr_Mod"/>
</dbReference>
<protein>
    <recommendedName>
        <fullName evidence="1">Heterokaryon incompatibility domain-containing protein</fullName>
    </recommendedName>
</protein>
<organism evidence="2 3">
    <name type="scientific">Elasticomyces elasticus</name>
    <dbReference type="NCBI Taxonomy" id="574655"/>
    <lineage>
        <taxon>Eukaryota</taxon>
        <taxon>Fungi</taxon>
        <taxon>Dikarya</taxon>
        <taxon>Ascomycota</taxon>
        <taxon>Pezizomycotina</taxon>
        <taxon>Dothideomycetes</taxon>
        <taxon>Dothideomycetidae</taxon>
        <taxon>Mycosphaerellales</taxon>
        <taxon>Teratosphaeriaceae</taxon>
        <taxon>Elasticomyces</taxon>
    </lineage>
</organism>
<dbReference type="Proteomes" id="UP001310594">
    <property type="component" value="Unassembled WGS sequence"/>
</dbReference>
<dbReference type="Pfam" id="PF26639">
    <property type="entry name" value="Het-6_barrel"/>
    <property type="match status" value="1"/>
</dbReference>
<feature type="domain" description="Heterokaryon incompatibility" evidence="1">
    <location>
        <begin position="56"/>
        <end position="181"/>
    </location>
</feature>
<proteinExistence type="predicted"/>
<dbReference type="Pfam" id="PF06985">
    <property type="entry name" value="HET"/>
    <property type="match status" value="1"/>
</dbReference>
<evidence type="ECO:0000259" key="1">
    <source>
        <dbReference type="Pfam" id="PF06985"/>
    </source>
</evidence>
<accession>A0AAN7W8D3</accession>
<evidence type="ECO:0000313" key="2">
    <source>
        <dbReference type="EMBL" id="KAK5697339.1"/>
    </source>
</evidence>
<evidence type="ECO:0000313" key="3">
    <source>
        <dbReference type="Proteomes" id="UP001310594"/>
    </source>
</evidence>
<comment type="caution">
    <text evidence="2">The sequence shown here is derived from an EMBL/GenBank/DDBJ whole genome shotgun (WGS) entry which is preliminary data.</text>
</comment>
<reference evidence="2" key="1">
    <citation type="submission" date="2023-08" db="EMBL/GenBank/DDBJ databases">
        <title>Black Yeasts Isolated from many extreme environments.</title>
        <authorList>
            <person name="Coleine C."/>
            <person name="Stajich J.E."/>
            <person name="Selbmann L."/>
        </authorList>
    </citation>
    <scope>NUCLEOTIDE SEQUENCE</scope>
    <source>
        <strain evidence="2">CCFEE 5810</strain>
    </source>
</reference>
<gene>
    <name evidence="2" type="ORF">LTR97_007476</name>
</gene>
<dbReference type="AlphaFoldDB" id="A0AAN7W8D3"/>
<dbReference type="PANTHER" id="PTHR24148">
    <property type="entry name" value="ANKYRIN REPEAT DOMAIN-CONTAINING PROTEIN 39 HOMOLOG-RELATED"/>
    <property type="match status" value="1"/>
</dbReference>
<name>A0AAN7W8D3_9PEZI</name>
<dbReference type="EMBL" id="JAVRQU010000011">
    <property type="protein sequence ID" value="KAK5697339.1"/>
    <property type="molecule type" value="Genomic_DNA"/>
</dbReference>
<sequence length="599" mass="67298">MDYVAVKQARHPAYRPLDQHTKEIRLLDVIPSVNEADSVRCDVLHKSLNSHDSHEYETISYAWGASKDRRTIVLNDVPLPVPIESERALRRMRLSDKYRTLWIDSVCINQVDGDERSQQVAIMSDIYRSSNGNLIYLGDEDGLVGPAVENMNLIYEEMRLWTNDFTVARSVLYYAEEGLQRELRHSEESLGVRLNLEAFTDLIGRPCRLWVLQEAALAPANRCYAGRHEFDLLLVLRVAAWLYIHRTSLTAELSWNTGFQNVIMLFVYADHQYGLFGKKTRKAFSDLLYASSLRQTTDPRDRVFGMLGLLGQLPDSCRDASHLLSPDYQKHVAEVQRDATRYIILEDNALNILALIDHSETSLALDACSWAVRLVKGKKGSAEPNPLLWGQFHAANGRVVDPRLVLPDTGFDDPRVLSLLGMVSDVVIETGEVLAPEVYHSAETVERALCTVEELTSRRTTLSTEDMFRVLVTDIGARREQLGARREQLTDSEAQQMAASWKSCKDSRPPGPKNLRSHIGKFAWHRRVFTTAKGALGLGPALTVAGDLITVLDGGALPFVLRPEKSSYRVVGACYVHGIMHGTDVQGGEEGEKQIFDLR</sequence>